<evidence type="ECO:0000313" key="2">
    <source>
        <dbReference type="EMBL" id="KAG8058741.1"/>
    </source>
</evidence>
<sequence length="138" mass="15401">MRVLPKLLPAGLPCPFSFLSRLRVERDEEASPTRRPPRRSSLPPQPAESVPVSAVCPALPSSATNRSPRRAPSASSLDGRREPERGEVVEGGRYEYDAEQLPFVTHNSLGAFHRELHNITSLEFKNIYGLILVFHGRF</sequence>
<keyword evidence="3" id="KW-1185">Reference proteome</keyword>
<name>A0A8J5VG42_ZIZPA</name>
<comment type="caution">
    <text evidence="2">The sequence shown here is derived from an EMBL/GenBank/DDBJ whole genome shotgun (WGS) entry which is preliminary data.</text>
</comment>
<gene>
    <name evidence="2" type="ORF">GUJ93_ZPchr0002g25873</name>
</gene>
<dbReference type="EMBL" id="JAAALK010000287">
    <property type="protein sequence ID" value="KAG8058741.1"/>
    <property type="molecule type" value="Genomic_DNA"/>
</dbReference>
<accession>A0A8J5VG42</accession>
<organism evidence="2 3">
    <name type="scientific">Zizania palustris</name>
    <name type="common">Northern wild rice</name>
    <dbReference type="NCBI Taxonomy" id="103762"/>
    <lineage>
        <taxon>Eukaryota</taxon>
        <taxon>Viridiplantae</taxon>
        <taxon>Streptophyta</taxon>
        <taxon>Embryophyta</taxon>
        <taxon>Tracheophyta</taxon>
        <taxon>Spermatophyta</taxon>
        <taxon>Magnoliopsida</taxon>
        <taxon>Liliopsida</taxon>
        <taxon>Poales</taxon>
        <taxon>Poaceae</taxon>
        <taxon>BOP clade</taxon>
        <taxon>Oryzoideae</taxon>
        <taxon>Oryzeae</taxon>
        <taxon>Zizaniinae</taxon>
        <taxon>Zizania</taxon>
    </lineage>
</organism>
<evidence type="ECO:0000313" key="3">
    <source>
        <dbReference type="Proteomes" id="UP000729402"/>
    </source>
</evidence>
<reference evidence="2" key="1">
    <citation type="journal article" date="2021" name="bioRxiv">
        <title>Whole Genome Assembly and Annotation of Northern Wild Rice, Zizania palustris L., Supports a Whole Genome Duplication in the Zizania Genus.</title>
        <authorList>
            <person name="Haas M."/>
            <person name="Kono T."/>
            <person name="Macchietto M."/>
            <person name="Millas R."/>
            <person name="McGilp L."/>
            <person name="Shao M."/>
            <person name="Duquette J."/>
            <person name="Hirsch C.N."/>
            <person name="Kimball J."/>
        </authorList>
    </citation>
    <scope>NUCLEOTIDE SEQUENCE</scope>
    <source>
        <tissue evidence="2">Fresh leaf tissue</tissue>
    </source>
</reference>
<feature type="region of interest" description="Disordered" evidence="1">
    <location>
        <begin position="25"/>
        <end position="91"/>
    </location>
</feature>
<dbReference type="AlphaFoldDB" id="A0A8J5VG42"/>
<evidence type="ECO:0000256" key="1">
    <source>
        <dbReference type="SAM" id="MobiDB-lite"/>
    </source>
</evidence>
<reference evidence="2" key="2">
    <citation type="submission" date="2021-02" db="EMBL/GenBank/DDBJ databases">
        <authorList>
            <person name="Kimball J.A."/>
            <person name="Haas M.W."/>
            <person name="Macchietto M."/>
            <person name="Kono T."/>
            <person name="Duquette J."/>
            <person name="Shao M."/>
        </authorList>
    </citation>
    <scope>NUCLEOTIDE SEQUENCE</scope>
    <source>
        <tissue evidence="2">Fresh leaf tissue</tissue>
    </source>
</reference>
<feature type="compositionally biased region" description="Basic and acidic residues" evidence="1">
    <location>
        <begin position="78"/>
        <end position="91"/>
    </location>
</feature>
<protein>
    <submittedName>
        <fullName evidence="2">Uncharacterized protein</fullName>
    </submittedName>
</protein>
<dbReference type="Proteomes" id="UP000729402">
    <property type="component" value="Unassembled WGS sequence"/>
</dbReference>
<proteinExistence type="predicted"/>
<feature type="compositionally biased region" description="Low complexity" evidence="1">
    <location>
        <begin position="60"/>
        <end position="76"/>
    </location>
</feature>